<accession>A0AAV7XP33</accession>
<feature type="compositionally biased region" description="Polar residues" evidence="1">
    <location>
        <begin position="282"/>
        <end position="295"/>
    </location>
</feature>
<evidence type="ECO:0008006" key="4">
    <source>
        <dbReference type="Google" id="ProtNLM"/>
    </source>
</evidence>
<feature type="compositionally biased region" description="Polar residues" evidence="1">
    <location>
        <begin position="362"/>
        <end position="374"/>
    </location>
</feature>
<feature type="compositionally biased region" description="Gly residues" evidence="1">
    <location>
        <begin position="34"/>
        <end position="43"/>
    </location>
</feature>
<evidence type="ECO:0000313" key="3">
    <source>
        <dbReference type="Proteomes" id="UP001075354"/>
    </source>
</evidence>
<feature type="compositionally biased region" description="Basic and acidic residues" evidence="1">
    <location>
        <begin position="245"/>
        <end position="254"/>
    </location>
</feature>
<dbReference type="Proteomes" id="UP001075354">
    <property type="component" value="Chromosome 5"/>
</dbReference>
<evidence type="ECO:0000256" key="1">
    <source>
        <dbReference type="SAM" id="MobiDB-lite"/>
    </source>
</evidence>
<feature type="compositionally biased region" description="Basic and acidic residues" evidence="1">
    <location>
        <begin position="212"/>
        <end position="236"/>
    </location>
</feature>
<name>A0AAV7XP33_9NEOP</name>
<feature type="region of interest" description="Disordered" evidence="1">
    <location>
        <begin position="209"/>
        <end position="392"/>
    </location>
</feature>
<feature type="compositionally biased region" description="Basic residues" evidence="1">
    <location>
        <begin position="382"/>
        <end position="392"/>
    </location>
</feature>
<evidence type="ECO:0000313" key="2">
    <source>
        <dbReference type="EMBL" id="KAJ1527570.1"/>
    </source>
</evidence>
<feature type="compositionally biased region" description="Basic and acidic residues" evidence="1">
    <location>
        <begin position="119"/>
        <end position="128"/>
    </location>
</feature>
<feature type="compositionally biased region" description="Basic and acidic residues" evidence="1">
    <location>
        <begin position="323"/>
        <end position="335"/>
    </location>
</feature>
<feature type="compositionally biased region" description="Basic and acidic residues" evidence="1">
    <location>
        <begin position="62"/>
        <end position="76"/>
    </location>
</feature>
<sequence>MSSGRKIIIHVPYYIKNHHHTHTVYKYVKKDQHGAGGDSGEGGASLDQEHKGHGAGEAGDDFGDHHHHDGDAEFVGHHHHHHHHGPHDDGEATHTTPQALGLHGEPRPDDHHQHPHRYHHDDGGDYHQHPQQHHGGNAGHHDGDLHPNGNAGHHDGDFHHNQHQQQRLREEGSHFHHHEQGGRQHHHHHHEGDGERGHAHFHSKFVIGTNDGHLHESDSSESSEHPLHGGEFEPHRGHAPFTGPRENEDPRYEQVNHGYGSFSSHPVHENGEDSDQDEKYHNNQPQYDGFNSLSEQRPEESQQHSSPLYARDQTTPYNRHHYDKFEDITEPIERRGLKKRNGKRSQERPRRQKYEVREPIPEQTSPRYSYTSYDHPTEHQSKGHRKHNQEWR</sequence>
<reference evidence="2" key="1">
    <citation type="submission" date="2022-12" db="EMBL/GenBank/DDBJ databases">
        <title>Chromosome-level genome assembly of the bean flower thrips Megalurothrips usitatus.</title>
        <authorList>
            <person name="Ma L."/>
            <person name="Liu Q."/>
            <person name="Li H."/>
            <person name="Cai W."/>
        </authorList>
    </citation>
    <scope>NUCLEOTIDE SEQUENCE</scope>
    <source>
        <strain evidence="2">Cailab_2022a</strain>
    </source>
</reference>
<feature type="compositionally biased region" description="Basic and acidic residues" evidence="1">
    <location>
        <begin position="266"/>
        <end position="281"/>
    </location>
</feature>
<organism evidence="2 3">
    <name type="scientific">Megalurothrips usitatus</name>
    <name type="common">bean blossom thrips</name>
    <dbReference type="NCBI Taxonomy" id="439358"/>
    <lineage>
        <taxon>Eukaryota</taxon>
        <taxon>Metazoa</taxon>
        <taxon>Ecdysozoa</taxon>
        <taxon>Arthropoda</taxon>
        <taxon>Hexapoda</taxon>
        <taxon>Insecta</taxon>
        <taxon>Pterygota</taxon>
        <taxon>Neoptera</taxon>
        <taxon>Paraneoptera</taxon>
        <taxon>Thysanoptera</taxon>
        <taxon>Terebrantia</taxon>
        <taxon>Thripoidea</taxon>
        <taxon>Thripidae</taxon>
        <taxon>Megalurothrips</taxon>
    </lineage>
</organism>
<keyword evidence="3" id="KW-1185">Reference proteome</keyword>
<comment type="caution">
    <text evidence="2">The sequence shown here is derived from an EMBL/GenBank/DDBJ whole genome shotgun (WGS) entry which is preliminary data.</text>
</comment>
<proteinExistence type="predicted"/>
<protein>
    <recommendedName>
        <fullName evidence="4">Histidine-rich glycoprotein-like</fullName>
    </recommendedName>
</protein>
<dbReference type="EMBL" id="JAPTSV010000005">
    <property type="protein sequence ID" value="KAJ1527570.1"/>
    <property type="molecule type" value="Genomic_DNA"/>
</dbReference>
<feature type="compositionally biased region" description="Basic and acidic residues" evidence="1">
    <location>
        <begin position="344"/>
        <end position="360"/>
    </location>
</feature>
<dbReference type="AlphaFoldDB" id="A0AAV7XP33"/>
<feature type="region of interest" description="Disordered" evidence="1">
    <location>
        <begin position="31"/>
        <end position="197"/>
    </location>
</feature>
<gene>
    <name evidence="2" type="ORF">ONE63_007535</name>
</gene>
<feature type="compositionally biased region" description="Basic and acidic residues" evidence="1">
    <location>
        <begin position="167"/>
        <end position="182"/>
    </location>
</feature>